<dbReference type="PANTHER" id="PTHR20836:SF0">
    <property type="entry name" value="4-HYDROXY-TETRAHYDRODIPICOLINATE REDUCTASE 1, CHLOROPLASTIC-RELATED"/>
    <property type="match status" value="1"/>
</dbReference>
<comment type="pathway">
    <text evidence="8 12">Amino-acid biosynthesis; L-lysine biosynthesis via DAP pathway; (S)-tetrahydrodipicolinate from L-aspartate: step 4/4.</text>
</comment>
<feature type="binding site" evidence="12">
    <location>
        <begin position="70"/>
        <end position="72"/>
    </location>
    <ligand>
        <name>NAD(+)</name>
        <dbReference type="ChEBI" id="CHEBI:57540"/>
    </ligand>
</feature>
<keyword evidence="7 12" id="KW-0457">Lysine biosynthesis</keyword>
<evidence type="ECO:0000313" key="15">
    <source>
        <dbReference type="EMBL" id="MFC4636539.1"/>
    </source>
</evidence>
<dbReference type="PIRSF" id="PIRSF000161">
    <property type="entry name" value="DHPR"/>
    <property type="match status" value="1"/>
</dbReference>
<dbReference type="RefSeq" id="WP_379982826.1">
    <property type="nucleotide sequence ID" value="NZ_JBHSFV010000022.1"/>
</dbReference>
<sequence length="237" mass="25902">MKIALLGYGKMGQAIEKIALAQGHEIVIKKDDVAPFSFEGVDVAIDFSLPHIAVSHITRCFNEGIPIVSGTTGWLDQYETMTTLCKEKNGSFIYASNFSIGVNIFFEINKKLAEYMAPHPSYKVSMEEIHHTQKLDAPSGTAITLAEGIIAAGTYTNWKETESDSNTMEAHTIPIVSKREGMVPGTHIITYKNEIDTLQLSHEAHSRVGFAQGALVAALWLVGKKGIFSMADVLNIS</sequence>
<dbReference type="Pfam" id="PF05173">
    <property type="entry name" value="DapB_C"/>
    <property type="match status" value="1"/>
</dbReference>
<feature type="binding site" evidence="12">
    <location>
        <position position="30"/>
    </location>
    <ligand>
        <name>NADP(+)</name>
        <dbReference type="ChEBI" id="CHEBI:58349"/>
    </ligand>
</feature>
<evidence type="ECO:0000259" key="13">
    <source>
        <dbReference type="Pfam" id="PF01113"/>
    </source>
</evidence>
<dbReference type="EC" id="1.17.1.8" evidence="9 12"/>
<evidence type="ECO:0000256" key="12">
    <source>
        <dbReference type="HAMAP-Rule" id="MF_00102"/>
    </source>
</evidence>
<feature type="binding site" evidence="12">
    <location>
        <position position="131"/>
    </location>
    <ligand>
        <name>(S)-2,3,4,5-tetrahydrodipicolinate</name>
        <dbReference type="ChEBI" id="CHEBI:16845"/>
    </ligand>
</feature>
<evidence type="ECO:0000256" key="2">
    <source>
        <dbReference type="ARBA" id="ARBA00022605"/>
    </source>
</evidence>
<feature type="binding site" evidence="12">
    <location>
        <begin position="95"/>
        <end position="98"/>
    </location>
    <ligand>
        <name>NAD(+)</name>
        <dbReference type="ChEBI" id="CHEBI:57540"/>
    </ligand>
</feature>
<protein>
    <recommendedName>
        <fullName evidence="9 12">4-hydroxy-tetrahydrodipicolinate reductase</fullName>
        <shortName evidence="12">HTPA reductase</shortName>
        <ecNumber evidence="9 12">1.17.1.8</ecNumber>
    </recommendedName>
</protein>
<accession>A0ABV9I2K1</accession>
<name>A0ABV9I2K1_9FLAO</name>
<evidence type="ECO:0000256" key="9">
    <source>
        <dbReference type="ARBA" id="ARBA00038983"/>
    </source>
</evidence>
<keyword evidence="5 12" id="KW-0560">Oxidoreductase</keyword>
<feature type="domain" description="Dihydrodipicolinate reductase N-terminal" evidence="13">
    <location>
        <begin position="38"/>
        <end position="98"/>
    </location>
</feature>
<evidence type="ECO:0000259" key="14">
    <source>
        <dbReference type="Pfam" id="PF05173"/>
    </source>
</evidence>
<feature type="domain" description="Dihydrodipicolinate reductase C-terminal" evidence="14">
    <location>
        <begin position="101"/>
        <end position="234"/>
    </location>
</feature>
<keyword evidence="12" id="KW-0963">Cytoplasm</keyword>
<evidence type="ECO:0000256" key="11">
    <source>
        <dbReference type="ARBA" id="ARBA00049396"/>
    </source>
</evidence>
<proteinExistence type="inferred from homology"/>
<comment type="caution">
    <text evidence="15">The sequence shown here is derived from an EMBL/GenBank/DDBJ whole genome shotgun (WGS) entry which is preliminary data.</text>
</comment>
<comment type="subcellular location">
    <subcellularLocation>
        <location evidence="12">Cytoplasm</location>
    </subcellularLocation>
</comment>
<dbReference type="EMBL" id="JBHSFV010000022">
    <property type="protein sequence ID" value="MFC4636539.1"/>
    <property type="molecule type" value="Genomic_DNA"/>
</dbReference>
<dbReference type="Pfam" id="PF01113">
    <property type="entry name" value="DapB_N"/>
    <property type="match status" value="1"/>
</dbReference>
<dbReference type="Gene3D" id="3.40.50.720">
    <property type="entry name" value="NAD(P)-binding Rossmann-like Domain"/>
    <property type="match status" value="1"/>
</dbReference>
<dbReference type="InterPro" id="IPR023940">
    <property type="entry name" value="DHDPR_bac"/>
</dbReference>
<reference evidence="16" key="1">
    <citation type="journal article" date="2019" name="Int. J. Syst. Evol. Microbiol.">
        <title>The Global Catalogue of Microorganisms (GCM) 10K type strain sequencing project: providing services to taxonomists for standard genome sequencing and annotation.</title>
        <authorList>
            <consortium name="The Broad Institute Genomics Platform"/>
            <consortium name="The Broad Institute Genome Sequencing Center for Infectious Disease"/>
            <person name="Wu L."/>
            <person name="Ma J."/>
        </authorList>
    </citation>
    <scope>NUCLEOTIDE SEQUENCE [LARGE SCALE GENOMIC DNA]</scope>
    <source>
        <strain evidence="16">YJ-61-S</strain>
    </source>
</reference>
<organism evidence="15 16">
    <name type="scientific">Dokdonia ponticola</name>
    <dbReference type="NCBI Taxonomy" id="2041041"/>
    <lineage>
        <taxon>Bacteria</taxon>
        <taxon>Pseudomonadati</taxon>
        <taxon>Bacteroidota</taxon>
        <taxon>Flavobacteriia</taxon>
        <taxon>Flavobacteriales</taxon>
        <taxon>Flavobacteriaceae</taxon>
        <taxon>Dokdonia</taxon>
    </lineage>
</organism>
<comment type="caution">
    <text evidence="12">Lacks conserved residue(s) required for the propagation of feature annotation.</text>
</comment>
<dbReference type="InterPro" id="IPR000846">
    <property type="entry name" value="DapB_N"/>
</dbReference>
<dbReference type="Gene3D" id="3.30.360.10">
    <property type="entry name" value="Dihydrodipicolinate Reductase, domain 2"/>
    <property type="match status" value="1"/>
</dbReference>
<evidence type="ECO:0000256" key="6">
    <source>
        <dbReference type="ARBA" id="ARBA00023027"/>
    </source>
</evidence>
<evidence type="ECO:0000256" key="10">
    <source>
        <dbReference type="ARBA" id="ARBA00049080"/>
    </source>
</evidence>
<evidence type="ECO:0000256" key="3">
    <source>
        <dbReference type="ARBA" id="ARBA00022857"/>
    </source>
</evidence>
<evidence type="ECO:0000313" key="16">
    <source>
        <dbReference type="Proteomes" id="UP001596043"/>
    </source>
</evidence>
<keyword evidence="3 12" id="KW-0521">NADP</keyword>
<dbReference type="InterPro" id="IPR022663">
    <property type="entry name" value="DapB_C"/>
</dbReference>
<comment type="caution">
    <text evidence="12">Was originally thought to be a dihydrodipicolinate reductase (DHDPR), catalyzing the conversion of dihydrodipicolinate to tetrahydrodipicolinate. However, it was shown in E.coli that the substrate of the enzymatic reaction is not dihydrodipicolinate (DHDP) but in fact (2S,4S)-4-hydroxy-2,3,4,5-tetrahydrodipicolinic acid (HTPA), the product released by the DapA-catalyzed reaction.</text>
</comment>
<dbReference type="GO" id="GO:0008839">
    <property type="term" value="F:4-hydroxy-tetrahydrodipicolinate reductase"/>
    <property type="evidence" value="ECO:0007669"/>
    <property type="project" value="UniProtKB-EC"/>
</dbReference>
<evidence type="ECO:0000256" key="8">
    <source>
        <dbReference type="ARBA" id="ARBA00037922"/>
    </source>
</evidence>
<comment type="subunit">
    <text evidence="12">Homotetramer.</text>
</comment>
<dbReference type="Proteomes" id="UP001596043">
    <property type="component" value="Unassembled WGS sequence"/>
</dbReference>
<comment type="catalytic activity">
    <reaction evidence="11 12">
        <text>(S)-2,3,4,5-tetrahydrodipicolinate + NAD(+) + H2O = (2S,4S)-4-hydroxy-2,3,4,5-tetrahydrodipicolinate + NADH + H(+)</text>
        <dbReference type="Rhea" id="RHEA:35323"/>
        <dbReference type="ChEBI" id="CHEBI:15377"/>
        <dbReference type="ChEBI" id="CHEBI:15378"/>
        <dbReference type="ChEBI" id="CHEBI:16845"/>
        <dbReference type="ChEBI" id="CHEBI:57540"/>
        <dbReference type="ChEBI" id="CHEBI:57945"/>
        <dbReference type="ChEBI" id="CHEBI:67139"/>
        <dbReference type="EC" id="1.17.1.8"/>
    </reaction>
</comment>
<feature type="binding site" evidence="12">
    <location>
        <begin position="140"/>
        <end position="141"/>
    </location>
    <ligand>
        <name>(S)-2,3,4,5-tetrahydrodipicolinate</name>
        <dbReference type="ChEBI" id="CHEBI:16845"/>
    </ligand>
</feature>
<keyword evidence="2 12" id="KW-0028">Amino-acid biosynthesis</keyword>
<evidence type="ECO:0000256" key="4">
    <source>
        <dbReference type="ARBA" id="ARBA00022915"/>
    </source>
</evidence>
<evidence type="ECO:0000256" key="1">
    <source>
        <dbReference type="ARBA" id="ARBA00006642"/>
    </source>
</evidence>
<keyword evidence="16" id="KW-1185">Reference proteome</keyword>
<keyword evidence="4 12" id="KW-0220">Diaminopimelate biosynthesis</keyword>
<comment type="catalytic activity">
    <reaction evidence="10 12">
        <text>(S)-2,3,4,5-tetrahydrodipicolinate + NADP(+) + H2O = (2S,4S)-4-hydroxy-2,3,4,5-tetrahydrodipicolinate + NADPH + H(+)</text>
        <dbReference type="Rhea" id="RHEA:35331"/>
        <dbReference type="ChEBI" id="CHEBI:15377"/>
        <dbReference type="ChEBI" id="CHEBI:15378"/>
        <dbReference type="ChEBI" id="CHEBI:16845"/>
        <dbReference type="ChEBI" id="CHEBI:57783"/>
        <dbReference type="ChEBI" id="CHEBI:58349"/>
        <dbReference type="ChEBI" id="CHEBI:67139"/>
        <dbReference type="EC" id="1.17.1.8"/>
    </reaction>
</comment>
<dbReference type="SUPFAM" id="SSF51735">
    <property type="entry name" value="NAD(P)-binding Rossmann-fold domains"/>
    <property type="match status" value="1"/>
</dbReference>
<evidence type="ECO:0000256" key="7">
    <source>
        <dbReference type="ARBA" id="ARBA00023154"/>
    </source>
</evidence>
<dbReference type="InterPro" id="IPR036291">
    <property type="entry name" value="NAD(P)-bd_dom_sf"/>
</dbReference>
<dbReference type="NCBIfam" id="TIGR00036">
    <property type="entry name" value="dapB"/>
    <property type="match status" value="1"/>
</dbReference>
<comment type="function">
    <text evidence="12">Catalyzes the conversion of 4-hydroxy-tetrahydrodipicolinate (HTPA) to tetrahydrodipicolinate.</text>
</comment>
<dbReference type="HAMAP" id="MF_00102">
    <property type="entry name" value="DapB"/>
    <property type="match status" value="1"/>
</dbReference>
<feature type="active site" description="Proton donor/acceptor" evidence="12">
    <location>
        <position position="130"/>
    </location>
</feature>
<dbReference type="PANTHER" id="PTHR20836">
    <property type="entry name" value="DIHYDRODIPICOLINATE REDUCTASE"/>
    <property type="match status" value="1"/>
</dbReference>
<comment type="similarity">
    <text evidence="1 12">Belongs to the DapB family.</text>
</comment>
<feature type="active site" description="Proton donor" evidence="12">
    <location>
        <position position="134"/>
    </location>
</feature>
<dbReference type="SUPFAM" id="SSF55347">
    <property type="entry name" value="Glyceraldehyde-3-phosphate dehydrogenase-like, C-terminal domain"/>
    <property type="match status" value="1"/>
</dbReference>
<keyword evidence="6 12" id="KW-0520">NAD</keyword>
<gene>
    <name evidence="12 15" type="primary">dapB</name>
    <name evidence="15" type="ORF">ACFO3O_21725</name>
</gene>
<evidence type="ECO:0000256" key="5">
    <source>
        <dbReference type="ARBA" id="ARBA00023002"/>
    </source>
</evidence>